<dbReference type="RefSeq" id="WP_072838637.1">
    <property type="nucleotide sequence ID" value="NZ_FQVF01000004.1"/>
</dbReference>
<dbReference type="OrthoDB" id="9781415at2"/>
<dbReference type="GO" id="GO:0005829">
    <property type="term" value="C:cytosol"/>
    <property type="evidence" value="ECO:0007669"/>
    <property type="project" value="TreeGrafter"/>
</dbReference>
<dbReference type="STRING" id="1122206.SAMN02745753_01012"/>
<gene>
    <name evidence="4" type="ORF">SAMN02745753_01012</name>
</gene>
<dbReference type="PANTHER" id="PTHR46517">
    <property type="entry name" value="FRUCTOSE-2,6-BISPHOSPHATASE TIGAR"/>
    <property type="match status" value="1"/>
</dbReference>
<proteinExistence type="predicted"/>
<dbReference type="Proteomes" id="UP000184517">
    <property type="component" value="Unassembled WGS sequence"/>
</dbReference>
<evidence type="ECO:0000256" key="3">
    <source>
        <dbReference type="PIRSR" id="PIRSR613078-2"/>
    </source>
</evidence>
<dbReference type="GO" id="GO:0004331">
    <property type="term" value="F:fructose-2,6-bisphosphate 2-phosphatase activity"/>
    <property type="evidence" value="ECO:0007669"/>
    <property type="project" value="TreeGrafter"/>
</dbReference>
<evidence type="ECO:0000313" key="5">
    <source>
        <dbReference type="Proteomes" id="UP000184517"/>
    </source>
</evidence>
<accession>A0A1M4X9M6</accession>
<dbReference type="InterPro" id="IPR029033">
    <property type="entry name" value="His_PPase_superfam"/>
</dbReference>
<organism evidence="4 5">
    <name type="scientific">Marinomonas polaris DSM 16579</name>
    <dbReference type="NCBI Taxonomy" id="1122206"/>
    <lineage>
        <taxon>Bacteria</taxon>
        <taxon>Pseudomonadati</taxon>
        <taxon>Pseudomonadota</taxon>
        <taxon>Gammaproteobacteria</taxon>
        <taxon>Oceanospirillales</taxon>
        <taxon>Oceanospirillaceae</taxon>
        <taxon>Marinomonas</taxon>
    </lineage>
</organism>
<dbReference type="GO" id="GO:0043456">
    <property type="term" value="P:regulation of pentose-phosphate shunt"/>
    <property type="evidence" value="ECO:0007669"/>
    <property type="project" value="TreeGrafter"/>
</dbReference>
<dbReference type="SUPFAM" id="SSF53254">
    <property type="entry name" value="Phosphoglycerate mutase-like"/>
    <property type="match status" value="1"/>
</dbReference>
<evidence type="ECO:0000256" key="1">
    <source>
        <dbReference type="ARBA" id="ARBA00022801"/>
    </source>
</evidence>
<feature type="active site" description="Proton donor/acceptor" evidence="2">
    <location>
        <position position="84"/>
    </location>
</feature>
<dbReference type="AlphaFoldDB" id="A0A1M4X9M6"/>
<feature type="active site" description="Tele-phosphohistidine intermediate" evidence="2">
    <location>
        <position position="13"/>
    </location>
</feature>
<name>A0A1M4X9M6_9GAMM</name>
<dbReference type="Pfam" id="PF00300">
    <property type="entry name" value="His_Phos_1"/>
    <property type="match status" value="1"/>
</dbReference>
<dbReference type="InterPro" id="IPR013078">
    <property type="entry name" value="His_Pase_superF_clade-1"/>
</dbReference>
<dbReference type="Gene3D" id="3.40.50.1240">
    <property type="entry name" value="Phosphoglycerate mutase-like"/>
    <property type="match status" value="1"/>
</dbReference>
<feature type="binding site" evidence="3">
    <location>
        <begin position="12"/>
        <end position="19"/>
    </location>
    <ligand>
        <name>substrate</name>
    </ligand>
</feature>
<dbReference type="CDD" id="cd07067">
    <property type="entry name" value="HP_PGM_like"/>
    <property type="match status" value="1"/>
</dbReference>
<dbReference type="EMBL" id="FQVF01000004">
    <property type="protein sequence ID" value="SHE90111.1"/>
    <property type="molecule type" value="Genomic_DNA"/>
</dbReference>
<reference evidence="5" key="1">
    <citation type="submission" date="2016-11" db="EMBL/GenBank/DDBJ databases">
        <authorList>
            <person name="Varghese N."/>
            <person name="Submissions S."/>
        </authorList>
    </citation>
    <scope>NUCLEOTIDE SEQUENCE [LARGE SCALE GENOMIC DNA]</scope>
    <source>
        <strain evidence="5">DSM 16579</strain>
    </source>
</reference>
<feature type="binding site" evidence="3">
    <location>
        <position position="62"/>
    </location>
    <ligand>
        <name>substrate</name>
    </ligand>
</feature>
<dbReference type="InterPro" id="IPR051695">
    <property type="entry name" value="Phosphoglycerate_Mutase"/>
</dbReference>
<keyword evidence="5" id="KW-1185">Reference proteome</keyword>
<protein>
    <submittedName>
        <fullName evidence="4">Probable phosphoglycerate mutase</fullName>
    </submittedName>
</protein>
<dbReference type="GO" id="GO:0045820">
    <property type="term" value="P:negative regulation of glycolytic process"/>
    <property type="evidence" value="ECO:0007669"/>
    <property type="project" value="TreeGrafter"/>
</dbReference>
<dbReference type="SMART" id="SM00855">
    <property type="entry name" value="PGAM"/>
    <property type="match status" value="1"/>
</dbReference>
<dbReference type="PANTHER" id="PTHR46517:SF1">
    <property type="entry name" value="FRUCTOSE-2,6-BISPHOSPHATASE TIGAR"/>
    <property type="match status" value="1"/>
</dbReference>
<evidence type="ECO:0000256" key="2">
    <source>
        <dbReference type="PIRSR" id="PIRSR613078-1"/>
    </source>
</evidence>
<sequence>MTLIPKPFVFARHAQSEFNAAFRIGGFTDSPLSETGIQQAKDAAPILSAIDWSVVATSTLQRTQETAFHAVPKQTIMAYEQLKERNWGDLEGCPIEQQLPYDVTPPNGESWRDFETRVLGALNEILSEHSWPLIIAHSGVYRVLNNVINGTPYCPRIGNVTPISFVPSQDENGWEITPFKGSFTCYQMP</sequence>
<evidence type="ECO:0000313" key="4">
    <source>
        <dbReference type="EMBL" id="SHE90111.1"/>
    </source>
</evidence>
<keyword evidence="1" id="KW-0378">Hydrolase</keyword>